<sequence>MNFSDEPINLRQSDLADKIYDSKLAKDKEYQEKLEYARDLYEQRISNLNYQVQRYFEDVNNDDIFHAMKESSLSQGFASQRAKELLESIMSNEKELTISKLQDSLIQEKGEVLKLEYEKQKQLSIIRDLEDKVRRESLEKDRIGRVYHEMRMKVEHTDSIIDEKLKIKDLEWSHKVEDMARSQNKIIGNQMIESEEKIKRLQIDNEVLNSQRQKDLAHINDLCFELDGLKSKLEDALNREEQWKISVRSLEDNKNNFKMRLEELIDENNELKQKKKAVEKDQAKLISSFQAYQSQYEELTKSQQDLQGVIKNSKSKNGKLKQKVKEQRSKILESQKDYKNCSDKLEEAKVQLKISYENEENLKNLLKESEEKIKETEKSQKMKIDELKSQYDLQIINLQTQLERKAEEIVTTEMKIRSDKEKEIRSLLQSKSSEIERDFIPKVSHQESIDAHEKKLVKEHQLKIDRLSRTHEDNIENLNQEINKLKRDLKYQKDLLKDSIDREENLKSDLKSCKAALQAEIKQKSNEIKELNDEKLDILSQLEKASDTLDLLKSCKGEESEFRFKVENELMKSEIKRKELEDQLNYYKQQTIKYQEKQEIMNNEFIEKRFLGLEKEKSQRLEDDLEQSHKFISKLENQIRVLEDEIDEITCHHSEARNLLKESQTFTKSLTSELENKDKLNRERLISAEQENFELKSMMISMKEELEYTKEELLAHKAQLLEKGRKFNLTTEKIWRNTKFCIQSLKSDLSMIKQTLDFEISSFNAMLKSIVKDLSIKFIEKDVNQRKTLESKVTGFSEEIKREWRNKLHKLEESLIREEIIWWDDPDMENVRKAVKLLIDKKKSSELMAEKAKESVAKFKLDLEDANRQNQKLHIRLQANTEAFDNLQKEVTEGALKIKTSSQNVLRKSTSELQAKYEKDLEKTKEDLRKAITERSESEFKLRSSHQEEIEKVKSQYEKRYTAIKEELENERLKSLNYERQALNLQDYIPKERYFTEVKNLENRILELEGYLEQEREQKEQVARLRKNDVQDLSERIHSLRFELAQKEDKLGAYIKENRASGDYGSIRDSRRSPFMRQRFEDNI</sequence>
<organism evidence="2 3">
    <name type="scientific">Blepharisma stoltei</name>
    <dbReference type="NCBI Taxonomy" id="1481888"/>
    <lineage>
        <taxon>Eukaryota</taxon>
        <taxon>Sar</taxon>
        <taxon>Alveolata</taxon>
        <taxon>Ciliophora</taxon>
        <taxon>Postciliodesmatophora</taxon>
        <taxon>Heterotrichea</taxon>
        <taxon>Heterotrichida</taxon>
        <taxon>Blepharismidae</taxon>
        <taxon>Blepharisma</taxon>
    </lineage>
</organism>
<keyword evidence="3" id="KW-1185">Reference proteome</keyword>
<keyword evidence="1" id="KW-0175">Coiled coil</keyword>
<evidence type="ECO:0000256" key="1">
    <source>
        <dbReference type="SAM" id="Coils"/>
    </source>
</evidence>
<comment type="caution">
    <text evidence="2">The sequence shown here is derived from an EMBL/GenBank/DDBJ whole genome shotgun (WGS) entry which is preliminary data.</text>
</comment>
<reference evidence="2" key="1">
    <citation type="submission" date="2021-09" db="EMBL/GenBank/DDBJ databases">
        <authorList>
            <consortium name="AG Swart"/>
            <person name="Singh M."/>
            <person name="Singh A."/>
            <person name="Seah K."/>
            <person name="Emmerich C."/>
        </authorList>
    </citation>
    <scope>NUCLEOTIDE SEQUENCE</scope>
    <source>
        <strain evidence="2">ATCC30299</strain>
    </source>
</reference>
<dbReference type="AlphaFoldDB" id="A0AAU9IZ39"/>
<dbReference type="Proteomes" id="UP001162131">
    <property type="component" value="Unassembled WGS sequence"/>
</dbReference>
<accession>A0AAU9IZ39</accession>
<name>A0AAU9IZ39_9CILI</name>
<feature type="coiled-coil region" evidence="1">
    <location>
        <begin position="849"/>
        <end position="883"/>
    </location>
</feature>
<gene>
    <name evidence="2" type="ORF">BSTOLATCC_MIC23488</name>
</gene>
<evidence type="ECO:0000313" key="3">
    <source>
        <dbReference type="Proteomes" id="UP001162131"/>
    </source>
</evidence>
<feature type="coiled-coil region" evidence="1">
    <location>
        <begin position="191"/>
        <end position="415"/>
    </location>
</feature>
<proteinExistence type="predicted"/>
<feature type="coiled-coil region" evidence="1">
    <location>
        <begin position="468"/>
        <end position="652"/>
    </location>
</feature>
<protein>
    <submittedName>
        <fullName evidence="2">Uncharacterized protein</fullName>
    </submittedName>
</protein>
<dbReference type="EMBL" id="CAJZBQ010000022">
    <property type="protein sequence ID" value="CAG9319280.1"/>
    <property type="molecule type" value="Genomic_DNA"/>
</dbReference>
<evidence type="ECO:0000313" key="2">
    <source>
        <dbReference type="EMBL" id="CAG9319280.1"/>
    </source>
</evidence>
<feature type="coiled-coil region" evidence="1">
    <location>
        <begin position="914"/>
        <end position="1050"/>
    </location>
</feature>